<dbReference type="PANTHER" id="PTHR11851">
    <property type="entry name" value="METALLOPROTEASE"/>
    <property type="match status" value="1"/>
</dbReference>
<feature type="domain" description="Peptidase M16 N-terminal" evidence="3">
    <location>
        <begin position="21"/>
        <end position="161"/>
    </location>
</feature>
<reference evidence="6" key="1">
    <citation type="submission" date="2017-09" db="EMBL/GenBank/DDBJ databases">
        <title>Depth-based differentiation of microbial function through sediment-hosted aquifers and enrichment of novel symbionts in the deep terrestrial subsurface.</title>
        <authorList>
            <person name="Probst A.J."/>
            <person name="Ladd B."/>
            <person name="Jarett J.K."/>
            <person name="Geller-Mcgrath D.E."/>
            <person name="Sieber C.M.K."/>
            <person name="Emerson J.B."/>
            <person name="Anantharaman K."/>
            <person name="Thomas B.C."/>
            <person name="Malmstrom R."/>
            <person name="Stieglmeier M."/>
            <person name="Klingl A."/>
            <person name="Woyke T."/>
            <person name="Ryan C.M."/>
            <person name="Banfield J.F."/>
        </authorList>
    </citation>
    <scope>NUCLEOTIDE SEQUENCE [LARGE SCALE GENOMIC DNA]</scope>
</reference>
<accession>A0A2M6WK30</accession>
<name>A0A2M6WK30_9BACT</name>
<evidence type="ECO:0000256" key="2">
    <source>
        <dbReference type="RuleBase" id="RU004447"/>
    </source>
</evidence>
<dbReference type="InterPro" id="IPR001431">
    <property type="entry name" value="Pept_M16_Zn_BS"/>
</dbReference>
<evidence type="ECO:0000259" key="4">
    <source>
        <dbReference type="Pfam" id="PF05193"/>
    </source>
</evidence>
<dbReference type="GO" id="GO:0046872">
    <property type="term" value="F:metal ion binding"/>
    <property type="evidence" value="ECO:0007669"/>
    <property type="project" value="InterPro"/>
</dbReference>
<evidence type="ECO:0000256" key="1">
    <source>
        <dbReference type="ARBA" id="ARBA00007261"/>
    </source>
</evidence>
<dbReference type="EMBL" id="PFAY01000012">
    <property type="protein sequence ID" value="PIT93104.1"/>
    <property type="molecule type" value="Genomic_DNA"/>
</dbReference>
<dbReference type="Gene3D" id="3.30.830.10">
    <property type="entry name" value="Metalloenzyme, LuxS/M16 peptidase-like"/>
    <property type="match status" value="2"/>
</dbReference>
<gene>
    <name evidence="5" type="ORF">COU06_01740</name>
</gene>
<dbReference type="InterPro" id="IPR007863">
    <property type="entry name" value="Peptidase_M16_C"/>
</dbReference>
<organism evidence="5 6">
    <name type="scientific">Candidatus Harrisonbacteria bacterium CG10_big_fil_rev_8_21_14_0_10_38_8</name>
    <dbReference type="NCBI Taxonomy" id="1974582"/>
    <lineage>
        <taxon>Bacteria</taxon>
        <taxon>Candidatus Harrisoniibacteriota</taxon>
    </lineage>
</organism>
<dbReference type="SUPFAM" id="SSF63411">
    <property type="entry name" value="LuxS/MPP-like metallohydrolase"/>
    <property type="match status" value="2"/>
</dbReference>
<comment type="similarity">
    <text evidence="1 2">Belongs to the peptidase M16 family.</text>
</comment>
<evidence type="ECO:0000313" key="5">
    <source>
        <dbReference type="EMBL" id="PIT93104.1"/>
    </source>
</evidence>
<dbReference type="InterPro" id="IPR011249">
    <property type="entry name" value="Metalloenz_LuxS/M16"/>
</dbReference>
<dbReference type="InterPro" id="IPR050361">
    <property type="entry name" value="MPP/UQCRC_Complex"/>
</dbReference>
<proteinExistence type="inferred from homology"/>
<feature type="domain" description="Peptidase M16 C-terminal" evidence="4">
    <location>
        <begin position="167"/>
        <end position="342"/>
    </location>
</feature>
<dbReference type="GO" id="GO:0004222">
    <property type="term" value="F:metalloendopeptidase activity"/>
    <property type="evidence" value="ECO:0007669"/>
    <property type="project" value="InterPro"/>
</dbReference>
<dbReference type="InterPro" id="IPR011765">
    <property type="entry name" value="Pept_M16_N"/>
</dbReference>
<protein>
    <recommendedName>
        <fullName evidence="7">Peptidase M16</fullName>
    </recommendedName>
</protein>
<evidence type="ECO:0000313" key="6">
    <source>
        <dbReference type="Proteomes" id="UP000229112"/>
    </source>
</evidence>
<comment type="caution">
    <text evidence="5">The sequence shown here is derived from an EMBL/GenBank/DDBJ whole genome shotgun (WGS) entry which is preliminary data.</text>
</comment>
<sequence>MQYKKTVLDNGLTIITVPQSASVATTVLVMVATGSKYEEKKVNGISHFLEHMCFKGTEKRPTAFDITSELDGLGAVNNAFTSQEWTGYFAKVDKTHGERALDIVSDIYLNPVFDASEIEKEKGVIVEEISMYKDMPQRNIYDNFMELLYGDQPAGWGIAGTKEIVKSLTREEFITYREAHYVPSATTVVIAGGFDEEKMISLSKELFSKMQSKEKGSKLMVKEEQSTPAVNLEYKDSDQAHIMIGYRAFGITDKRRYALDVASAVLGSGMSSRLFQVIRDQMGAAYYVHADADLYTDHGYVSVNVGAELSKTEEVIKAVLVEFTKLANSVVSDEELNKVKNHLAGNLLLGLETSDKMSFYYGVQNILEPELATPEEILSRIKSVTPEQIKRVMQELIKPESLNLAVIGPFKDKEKFQKLLR</sequence>
<dbReference type="Pfam" id="PF05193">
    <property type="entry name" value="Peptidase_M16_C"/>
    <property type="match status" value="1"/>
</dbReference>
<dbReference type="Proteomes" id="UP000229112">
    <property type="component" value="Unassembled WGS sequence"/>
</dbReference>
<evidence type="ECO:0000259" key="3">
    <source>
        <dbReference type="Pfam" id="PF00675"/>
    </source>
</evidence>
<dbReference type="PANTHER" id="PTHR11851:SF49">
    <property type="entry name" value="MITOCHONDRIAL-PROCESSING PEPTIDASE SUBUNIT ALPHA"/>
    <property type="match status" value="1"/>
</dbReference>
<evidence type="ECO:0008006" key="7">
    <source>
        <dbReference type="Google" id="ProtNLM"/>
    </source>
</evidence>
<dbReference type="Pfam" id="PF00675">
    <property type="entry name" value="Peptidase_M16"/>
    <property type="match status" value="1"/>
</dbReference>
<dbReference type="PROSITE" id="PS00143">
    <property type="entry name" value="INSULINASE"/>
    <property type="match status" value="1"/>
</dbReference>
<dbReference type="GO" id="GO:0006508">
    <property type="term" value="P:proteolysis"/>
    <property type="evidence" value="ECO:0007669"/>
    <property type="project" value="InterPro"/>
</dbReference>
<dbReference type="AlphaFoldDB" id="A0A2M6WK30"/>